<evidence type="ECO:0000313" key="2">
    <source>
        <dbReference type="Proteomes" id="UP001630127"/>
    </source>
</evidence>
<organism evidence="1 2">
    <name type="scientific">Cinchona calisaya</name>
    <dbReference type="NCBI Taxonomy" id="153742"/>
    <lineage>
        <taxon>Eukaryota</taxon>
        <taxon>Viridiplantae</taxon>
        <taxon>Streptophyta</taxon>
        <taxon>Embryophyta</taxon>
        <taxon>Tracheophyta</taxon>
        <taxon>Spermatophyta</taxon>
        <taxon>Magnoliopsida</taxon>
        <taxon>eudicotyledons</taxon>
        <taxon>Gunneridae</taxon>
        <taxon>Pentapetalae</taxon>
        <taxon>asterids</taxon>
        <taxon>lamiids</taxon>
        <taxon>Gentianales</taxon>
        <taxon>Rubiaceae</taxon>
        <taxon>Cinchonoideae</taxon>
        <taxon>Cinchoneae</taxon>
        <taxon>Cinchona</taxon>
    </lineage>
</organism>
<protein>
    <submittedName>
        <fullName evidence="1">Uncharacterized protein</fullName>
    </submittedName>
</protein>
<evidence type="ECO:0000313" key="1">
    <source>
        <dbReference type="EMBL" id="KAL3505569.1"/>
    </source>
</evidence>
<dbReference type="Proteomes" id="UP001630127">
    <property type="component" value="Unassembled WGS sequence"/>
</dbReference>
<accession>A0ABD2YHS3</accession>
<keyword evidence="2" id="KW-1185">Reference proteome</keyword>
<dbReference type="AlphaFoldDB" id="A0ABD2YHS3"/>
<gene>
    <name evidence="1" type="ORF">ACH5RR_030951</name>
</gene>
<dbReference type="EMBL" id="JBJUIK010000013">
    <property type="protein sequence ID" value="KAL3505569.1"/>
    <property type="molecule type" value="Genomic_DNA"/>
</dbReference>
<reference evidence="1 2" key="1">
    <citation type="submission" date="2024-11" db="EMBL/GenBank/DDBJ databases">
        <title>A near-complete genome assembly of Cinchona calisaya.</title>
        <authorList>
            <person name="Lian D.C."/>
            <person name="Zhao X.W."/>
            <person name="Wei L."/>
        </authorList>
    </citation>
    <scope>NUCLEOTIDE SEQUENCE [LARGE SCALE GENOMIC DNA]</scope>
    <source>
        <tissue evidence="1">Nenye</tissue>
    </source>
</reference>
<name>A0ABD2YHS3_9GENT</name>
<sequence>MNDRTTVTPSLMLDQDDVVYSSLFCCVVMYFSSRSPNEAMCVLYSEAEYGEVEIAECLAFADTEMNIEVIKCGFKVMAAYAFSI</sequence>
<comment type="caution">
    <text evidence="1">The sequence shown here is derived from an EMBL/GenBank/DDBJ whole genome shotgun (WGS) entry which is preliminary data.</text>
</comment>
<proteinExistence type="predicted"/>